<dbReference type="GO" id="GO:0005524">
    <property type="term" value="F:ATP binding"/>
    <property type="evidence" value="ECO:0007669"/>
    <property type="project" value="UniProtKB-KW"/>
</dbReference>
<accession>A0A6J7GVS5</accession>
<dbReference type="CDD" id="cd01672">
    <property type="entry name" value="TMPK"/>
    <property type="match status" value="1"/>
</dbReference>
<dbReference type="PANTHER" id="PTHR10344">
    <property type="entry name" value="THYMIDYLATE KINASE"/>
    <property type="match status" value="1"/>
</dbReference>
<feature type="domain" description="Thymidylate kinase-like" evidence="9">
    <location>
        <begin position="5"/>
        <end position="192"/>
    </location>
</feature>
<protein>
    <recommendedName>
        <fullName evidence="2">dTMP kinase</fullName>
        <ecNumber evidence="2">2.7.4.9</ecNumber>
    </recommendedName>
</protein>
<dbReference type="FunFam" id="3.40.50.300:FF:000225">
    <property type="entry name" value="Thymidylate kinase"/>
    <property type="match status" value="1"/>
</dbReference>
<keyword evidence="7" id="KW-0067">ATP-binding</keyword>
<keyword evidence="4" id="KW-0545">Nucleotide biosynthesis</keyword>
<dbReference type="PROSITE" id="PS01331">
    <property type="entry name" value="THYMIDYLATE_KINASE"/>
    <property type="match status" value="1"/>
</dbReference>
<dbReference type="GO" id="GO:0006235">
    <property type="term" value="P:dTTP biosynthetic process"/>
    <property type="evidence" value="ECO:0007669"/>
    <property type="project" value="TreeGrafter"/>
</dbReference>
<keyword evidence="5" id="KW-0547">Nucleotide-binding</keyword>
<dbReference type="AlphaFoldDB" id="A0A6J7GVS5"/>
<dbReference type="EC" id="2.7.4.9" evidence="2"/>
<evidence type="ECO:0000256" key="7">
    <source>
        <dbReference type="ARBA" id="ARBA00022840"/>
    </source>
</evidence>
<evidence type="ECO:0000256" key="8">
    <source>
        <dbReference type="ARBA" id="ARBA00048743"/>
    </source>
</evidence>
<dbReference type="InterPro" id="IPR027417">
    <property type="entry name" value="P-loop_NTPase"/>
</dbReference>
<dbReference type="GO" id="GO:0005829">
    <property type="term" value="C:cytosol"/>
    <property type="evidence" value="ECO:0007669"/>
    <property type="project" value="TreeGrafter"/>
</dbReference>
<dbReference type="SUPFAM" id="SSF52540">
    <property type="entry name" value="P-loop containing nucleoside triphosphate hydrolases"/>
    <property type="match status" value="1"/>
</dbReference>
<dbReference type="HAMAP" id="MF_00165">
    <property type="entry name" value="Thymidylate_kinase"/>
    <property type="match status" value="1"/>
</dbReference>
<keyword evidence="6" id="KW-0418">Kinase</keyword>
<dbReference type="PANTHER" id="PTHR10344:SF4">
    <property type="entry name" value="UMP-CMP KINASE 2, MITOCHONDRIAL"/>
    <property type="match status" value="1"/>
</dbReference>
<comment type="catalytic activity">
    <reaction evidence="8">
        <text>dTMP + ATP = dTDP + ADP</text>
        <dbReference type="Rhea" id="RHEA:13517"/>
        <dbReference type="ChEBI" id="CHEBI:30616"/>
        <dbReference type="ChEBI" id="CHEBI:58369"/>
        <dbReference type="ChEBI" id="CHEBI:63528"/>
        <dbReference type="ChEBI" id="CHEBI:456216"/>
        <dbReference type="EC" id="2.7.4.9"/>
    </reaction>
</comment>
<dbReference type="GO" id="GO:0004798">
    <property type="term" value="F:dTMP kinase activity"/>
    <property type="evidence" value="ECO:0007669"/>
    <property type="project" value="UniProtKB-EC"/>
</dbReference>
<dbReference type="Gene3D" id="3.40.50.300">
    <property type="entry name" value="P-loop containing nucleotide triphosphate hydrolases"/>
    <property type="match status" value="1"/>
</dbReference>
<sequence length="205" mass="22161">MFIVLEGPDGSGKSTQTRLLVDSLRAAGKTVVQTREPGGTPAAEAIRNLVLSPEFTGLDSRTEALLFAGARAEHVANVILPALQRGEVVVCDRYIDSSIAYQGIGRDLGVDRIRNLSLWATGDLVPDLTIVLDMDATLGLTRVGNDLDRLEQEPQGFHDRVRKAFVELALHAPERYRVVNAVGSIEEVSARINTAVEEFVAGRSA</sequence>
<dbReference type="NCBIfam" id="TIGR00041">
    <property type="entry name" value="DTMP_kinase"/>
    <property type="match status" value="1"/>
</dbReference>
<evidence type="ECO:0000259" key="9">
    <source>
        <dbReference type="Pfam" id="PF02223"/>
    </source>
</evidence>
<evidence type="ECO:0000256" key="1">
    <source>
        <dbReference type="ARBA" id="ARBA00009776"/>
    </source>
</evidence>
<dbReference type="InterPro" id="IPR018095">
    <property type="entry name" value="Thymidylate_kin_CS"/>
</dbReference>
<evidence type="ECO:0000256" key="2">
    <source>
        <dbReference type="ARBA" id="ARBA00012980"/>
    </source>
</evidence>
<gene>
    <name evidence="10" type="ORF">UFOPK3576_01172</name>
</gene>
<dbReference type="InterPro" id="IPR018094">
    <property type="entry name" value="Thymidylate_kinase"/>
</dbReference>
<comment type="similarity">
    <text evidence="1">Belongs to the thymidylate kinase family.</text>
</comment>
<evidence type="ECO:0000256" key="4">
    <source>
        <dbReference type="ARBA" id="ARBA00022727"/>
    </source>
</evidence>
<dbReference type="Pfam" id="PF02223">
    <property type="entry name" value="Thymidylate_kin"/>
    <property type="match status" value="1"/>
</dbReference>
<keyword evidence="3" id="KW-0808">Transferase</keyword>
<evidence type="ECO:0000256" key="5">
    <source>
        <dbReference type="ARBA" id="ARBA00022741"/>
    </source>
</evidence>
<dbReference type="InterPro" id="IPR039430">
    <property type="entry name" value="Thymidylate_kin-like_dom"/>
</dbReference>
<evidence type="ECO:0000256" key="3">
    <source>
        <dbReference type="ARBA" id="ARBA00022679"/>
    </source>
</evidence>
<evidence type="ECO:0000313" key="10">
    <source>
        <dbReference type="EMBL" id="CAB4911792.1"/>
    </source>
</evidence>
<dbReference type="GO" id="GO:0006227">
    <property type="term" value="P:dUDP biosynthetic process"/>
    <property type="evidence" value="ECO:0007669"/>
    <property type="project" value="TreeGrafter"/>
</dbReference>
<organism evidence="10">
    <name type="scientific">freshwater metagenome</name>
    <dbReference type="NCBI Taxonomy" id="449393"/>
    <lineage>
        <taxon>unclassified sequences</taxon>
        <taxon>metagenomes</taxon>
        <taxon>ecological metagenomes</taxon>
    </lineage>
</organism>
<reference evidence="10" key="1">
    <citation type="submission" date="2020-05" db="EMBL/GenBank/DDBJ databases">
        <authorList>
            <person name="Chiriac C."/>
            <person name="Salcher M."/>
            <person name="Ghai R."/>
            <person name="Kavagutti S V."/>
        </authorList>
    </citation>
    <scope>NUCLEOTIDE SEQUENCE</scope>
</reference>
<evidence type="ECO:0000256" key="6">
    <source>
        <dbReference type="ARBA" id="ARBA00022777"/>
    </source>
</evidence>
<name>A0A6J7GVS5_9ZZZZ</name>
<dbReference type="GO" id="GO:0006233">
    <property type="term" value="P:dTDP biosynthetic process"/>
    <property type="evidence" value="ECO:0007669"/>
    <property type="project" value="InterPro"/>
</dbReference>
<proteinExistence type="inferred from homology"/>
<dbReference type="EMBL" id="CAFBMO010000051">
    <property type="protein sequence ID" value="CAB4911792.1"/>
    <property type="molecule type" value="Genomic_DNA"/>
</dbReference>